<dbReference type="eggNOG" id="ENOG502Z9J4">
    <property type="taxonomic scope" value="Bacteria"/>
</dbReference>
<dbReference type="Proteomes" id="UP000006180">
    <property type="component" value="Chromosome"/>
</dbReference>
<dbReference type="EMBL" id="CP003563">
    <property type="protein sequence ID" value="AFL53344.1"/>
    <property type="molecule type" value="Genomic_DNA"/>
</dbReference>
<sequence length="269" mass="31724">MTKIMLKDIWKLENPTDFKLHFARYNGKNQPLDVWARDRDEWQQWQEYRPGRDDFNRQYVFSVMQFYHEPDIWLFGGVWQIMTRHADRYNVALTDHGAPFLGRLKLRLAYGDRSTRVRLESHYDTFEVQEIIREPYSGRGFPGFENIDVSFEELETLVRNSRPDWMAALSSVKGVYMISDVQTGKRYIGSAYGTQGIWSRWTNYVSTGHGGNVELRKLVSDPTLAYCRQAFRFTLLEYRPAATTDEVVIGREAFWKNILLSREHGLNRN</sequence>
<evidence type="ECO:0000313" key="1">
    <source>
        <dbReference type="EMBL" id="AFL53344.1"/>
    </source>
</evidence>
<name>I3XBT8_SINF2</name>
<dbReference type="AlphaFoldDB" id="I3XBT8"/>
<proteinExistence type="predicted"/>
<dbReference type="Gene3D" id="3.40.1440.10">
    <property type="entry name" value="GIY-YIG endonuclease"/>
    <property type="match status" value="1"/>
</dbReference>
<dbReference type="InterPro" id="IPR035901">
    <property type="entry name" value="GIY-YIG_endonuc_sf"/>
</dbReference>
<evidence type="ECO:0008006" key="3">
    <source>
        <dbReference type="Google" id="ProtNLM"/>
    </source>
</evidence>
<accession>I3XBT8</accession>
<organism evidence="1 2">
    <name type="scientific">Sinorhizobium fredii (strain USDA 257)</name>
    <dbReference type="NCBI Taxonomy" id="1185652"/>
    <lineage>
        <taxon>Bacteria</taxon>
        <taxon>Pseudomonadati</taxon>
        <taxon>Pseudomonadota</taxon>
        <taxon>Alphaproteobacteria</taxon>
        <taxon>Hyphomicrobiales</taxon>
        <taxon>Rhizobiaceae</taxon>
        <taxon>Sinorhizobium/Ensifer group</taxon>
        <taxon>Sinorhizobium</taxon>
    </lineage>
</organism>
<dbReference type="HOGENOM" id="CLU_061953_0_0_5"/>
<dbReference type="KEGG" id="sfd:USDA257_c48090"/>
<reference evidence="1 2" key="1">
    <citation type="journal article" date="2012" name="J. Bacteriol.">
        <title>Complete genome sequence of the broad-host-range strain Sinorhizobium fredii USDA257.</title>
        <authorList>
            <person name="Schuldes J."/>
            <person name="Rodriguez Orbegoso M."/>
            <person name="Schmeisser C."/>
            <person name="Krishnan H.B."/>
            <person name="Daniel R."/>
            <person name="Streit W.R."/>
        </authorList>
    </citation>
    <scope>NUCLEOTIDE SEQUENCE [LARGE SCALE GENOMIC DNA]</scope>
    <source>
        <strain evidence="1 2">USDA 257</strain>
    </source>
</reference>
<gene>
    <name evidence="1" type="ORF">USDA257_c48090</name>
</gene>
<dbReference type="PATRIC" id="fig|1185652.3.peg.4988"/>
<dbReference type="STRING" id="1185652.USDA257_c48090"/>
<protein>
    <recommendedName>
        <fullName evidence="3">GIY-YIG domain-containing protein</fullName>
    </recommendedName>
</protein>
<dbReference type="CDD" id="cd10446">
    <property type="entry name" value="GIY-YIG_unchar_1"/>
    <property type="match status" value="1"/>
</dbReference>
<dbReference type="SUPFAM" id="SSF82771">
    <property type="entry name" value="GIY-YIG endonuclease"/>
    <property type="match status" value="1"/>
</dbReference>
<evidence type="ECO:0000313" key="2">
    <source>
        <dbReference type="Proteomes" id="UP000006180"/>
    </source>
</evidence>